<comment type="similarity">
    <text evidence="3">Belongs to the HARBI1 family.</text>
</comment>
<evidence type="ECO:0000259" key="8">
    <source>
        <dbReference type="Pfam" id="PF13359"/>
    </source>
</evidence>
<evidence type="ECO:0000313" key="10">
    <source>
        <dbReference type="Proteomes" id="UP000653305"/>
    </source>
</evidence>
<dbReference type="OrthoDB" id="1414267at2759"/>
<keyword evidence="7" id="KW-0539">Nucleus</keyword>
<comment type="cofactor">
    <cofactor evidence="1">
        <name>a divalent metal cation</name>
        <dbReference type="ChEBI" id="CHEBI:60240"/>
    </cofactor>
</comment>
<evidence type="ECO:0000256" key="1">
    <source>
        <dbReference type="ARBA" id="ARBA00001968"/>
    </source>
</evidence>
<dbReference type="AlphaFoldDB" id="A0A830D812"/>
<dbReference type="PANTHER" id="PTHR22930">
    <property type="match status" value="1"/>
</dbReference>
<keyword evidence="10" id="KW-1185">Reference proteome</keyword>
<dbReference type="GO" id="GO:0046872">
    <property type="term" value="F:metal ion binding"/>
    <property type="evidence" value="ECO:0007669"/>
    <property type="project" value="UniProtKB-KW"/>
</dbReference>
<organism evidence="9 10">
    <name type="scientific">Phtheirospermum japonicum</name>
    <dbReference type="NCBI Taxonomy" id="374723"/>
    <lineage>
        <taxon>Eukaryota</taxon>
        <taxon>Viridiplantae</taxon>
        <taxon>Streptophyta</taxon>
        <taxon>Embryophyta</taxon>
        <taxon>Tracheophyta</taxon>
        <taxon>Spermatophyta</taxon>
        <taxon>Magnoliopsida</taxon>
        <taxon>eudicotyledons</taxon>
        <taxon>Gunneridae</taxon>
        <taxon>Pentapetalae</taxon>
        <taxon>asterids</taxon>
        <taxon>lamiids</taxon>
        <taxon>Lamiales</taxon>
        <taxon>Orobanchaceae</taxon>
        <taxon>Orobanchaceae incertae sedis</taxon>
        <taxon>Phtheirospermum</taxon>
    </lineage>
</organism>
<evidence type="ECO:0000256" key="3">
    <source>
        <dbReference type="ARBA" id="ARBA00006958"/>
    </source>
</evidence>
<dbReference type="GO" id="GO:0004518">
    <property type="term" value="F:nuclease activity"/>
    <property type="evidence" value="ECO:0007669"/>
    <property type="project" value="UniProtKB-KW"/>
</dbReference>
<reference evidence="9" key="1">
    <citation type="submission" date="2020-07" db="EMBL/GenBank/DDBJ databases">
        <title>Ethylene signaling mediates host invasion by parasitic plants.</title>
        <authorList>
            <person name="Yoshida S."/>
        </authorList>
    </citation>
    <scope>NUCLEOTIDE SEQUENCE</scope>
    <source>
        <strain evidence="9">Okayama</strain>
    </source>
</reference>
<name>A0A830D812_9LAMI</name>
<gene>
    <name evidence="9" type="ORF">PHJA_002823300</name>
</gene>
<protein>
    <recommendedName>
        <fullName evidence="8">DDE Tnp4 domain-containing protein</fullName>
    </recommendedName>
</protein>
<evidence type="ECO:0000256" key="6">
    <source>
        <dbReference type="ARBA" id="ARBA00022801"/>
    </source>
</evidence>
<comment type="subcellular location">
    <subcellularLocation>
        <location evidence="2">Nucleus</location>
    </subcellularLocation>
</comment>
<dbReference type="EMBL" id="BMAC01001307">
    <property type="protein sequence ID" value="GFQ06793.1"/>
    <property type="molecule type" value="Genomic_DNA"/>
</dbReference>
<keyword evidence="4" id="KW-0540">Nuclease</keyword>
<evidence type="ECO:0000313" key="9">
    <source>
        <dbReference type="EMBL" id="GFQ06793.1"/>
    </source>
</evidence>
<evidence type="ECO:0000256" key="4">
    <source>
        <dbReference type="ARBA" id="ARBA00022722"/>
    </source>
</evidence>
<dbReference type="GO" id="GO:0005634">
    <property type="term" value="C:nucleus"/>
    <property type="evidence" value="ECO:0007669"/>
    <property type="project" value="UniProtKB-SubCell"/>
</dbReference>
<dbReference type="InterPro" id="IPR045249">
    <property type="entry name" value="HARBI1-like"/>
</dbReference>
<sequence>MFFVLQSIASGRSQSTKALETLVPVGSSEPTKALDLLPPLGPVRRSYSIWIYKPPLPDFGVLVAILIVISLAVRRAVAADFTSARLCFALWIADIGMLLEQTVNQVLYDMMDVVVVLLTRTHWRSCLVPKCVNKCVLDDVLRLHPILAIPPSSVDDTCTDNNWKWFKECLGVLDGTYIGVRVPSNQKPSHVLGDVVTRRNGLRVPSGKYYLCDCGYTNGPSFLTPYRGVRYHLSGWFRDGGGPMNYRELFNPRHTKARNAIERSFGILKLRWAILRNPAFYSIQIQNKMIMACCLIHNFIRFEMSSDPIEAQLTETNDQYDGADVLPNEYIDQVEPSPEWTTWRDNFSM</sequence>
<dbReference type="PANTHER" id="PTHR22930:SF293">
    <property type="entry name" value="PROTEIN ALP1-LIKE"/>
    <property type="match status" value="1"/>
</dbReference>
<keyword evidence="6" id="KW-0378">Hydrolase</keyword>
<comment type="caution">
    <text evidence="9">The sequence shown here is derived from an EMBL/GenBank/DDBJ whole genome shotgun (WGS) entry which is preliminary data.</text>
</comment>
<proteinExistence type="inferred from homology"/>
<evidence type="ECO:0000256" key="2">
    <source>
        <dbReference type="ARBA" id="ARBA00004123"/>
    </source>
</evidence>
<accession>A0A830D812</accession>
<dbReference type="GO" id="GO:0016787">
    <property type="term" value="F:hydrolase activity"/>
    <property type="evidence" value="ECO:0007669"/>
    <property type="project" value="UniProtKB-KW"/>
</dbReference>
<dbReference type="InterPro" id="IPR027806">
    <property type="entry name" value="HARBI1_dom"/>
</dbReference>
<evidence type="ECO:0000256" key="5">
    <source>
        <dbReference type="ARBA" id="ARBA00022723"/>
    </source>
</evidence>
<dbReference type="Proteomes" id="UP000653305">
    <property type="component" value="Unassembled WGS sequence"/>
</dbReference>
<keyword evidence="5" id="KW-0479">Metal-binding</keyword>
<dbReference type="Pfam" id="PF13359">
    <property type="entry name" value="DDE_Tnp_4"/>
    <property type="match status" value="1"/>
</dbReference>
<evidence type="ECO:0000256" key="7">
    <source>
        <dbReference type="ARBA" id="ARBA00023242"/>
    </source>
</evidence>
<feature type="domain" description="DDE Tnp4" evidence="8">
    <location>
        <begin position="201"/>
        <end position="298"/>
    </location>
</feature>